<dbReference type="AlphaFoldDB" id="V2UM07"/>
<feature type="domain" description="N-acetyltransferase" evidence="1">
    <location>
        <begin position="15"/>
        <end position="154"/>
    </location>
</feature>
<keyword evidence="3" id="KW-1185">Reference proteome</keyword>
<organism evidence="2 3">
    <name type="scientific">Acinetobacter brisouii CIP 110357</name>
    <dbReference type="NCBI Taxonomy" id="1341683"/>
    <lineage>
        <taxon>Bacteria</taxon>
        <taxon>Pseudomonadati</taxon>
        <taxon>Pseudomonadota</taxon>
        <taxon>Gammaproteobacteria</taxon>
        <taxon>Moraxellales</taxon>
        <taxon>Moraxellaceae</taxon>
        <taxon>Acinetobacter</taxon>
    </lineage>
</organism>
<gene>
    <name evidence="2" type="ORF">P255_01507</name>
</gene>
<sequence length="198" mass="22626">MNWLAAAPTLEQGNIRLEPLSIEHLQGLITATQDGELWNIRVTSAPHPDQVAAYIEHALQQREQQQRQAFAIINTQTGKVLGTSSYHDIVPNIRRLEIGYTWYAASAQRTHVNTTCKFLLLRHAFEDLGAQLVGFRTDNFNYRSQRAIERLGAKKDGVLRHHQPRKDGTVRDTVMYSIRAGEWTEIKAHLQDLLQKAY</sequence>
<evidence type="ECO:0000313" key="2">
    <source>
        <dbReference type="EMBL" id="ESK51007.1"/>
    </source>
</evidence>
<comment type="caution">
    <text evidence="2">The sequence shown here is derived from an EMBL/GenBank/DDBJ whole genome shotgun (WGS) entry which is preliminary data.</text>
</comment>
<dbReference type="STRING" id="396323.VH98_05455"/>
<dbReference type="Proteomes" id="UP000018418">
    <property type="component" value="Unassembled WGS sequence"/>
</dbReference>
<reference evidence="2 3" key="1">
    <citation type="submission" date="2013-10" db="EMBL/GenBank/DDBJ databases">
        <title>The Genome Sequence of Acinetobacter brisouii CIP 110357.</title>
        <authorList>
            <consortium name="The Broad Institute Genomics Platform"/>
            <consortium name="The Broad Institute Genome Sequencing Center for Infectious Disease"/>
            <person name="Cerqueira G."/>
            <person name="Feldgarden M."/>
            <person name="Courvalin P."/>
            <person name="Grillot-Courvalin C."/>
            <person name="Clermont D."/>
            <person name="Rocha E."/>
            <person name="Yoon E.-J."/>
            <person name="Nemec A."/>
            <person name="Young S.K."/>
            <person name="Zeng Q."/>
            <person name="Gargeya S."/>
            <person name="Fitzgerald M."/>
            <person name="Abouelleil A."/>
            <person name="Alvarado L."/>
            <person name="Berlin A.M."/>
            <person name="Chapman S.B."/>
            <person name="Gainer-Dewar J."/>
            <person name="Goldberg J."/>
            <person name="Gnerre S."/>
            <person name="Griggs A."/>
            <person name="Gujja S."/>
            <person name="Hansen M."/>
            <person name="Howarth C."/>
            <person name="Imamovic A."/>
            <person name="Ireland A."/>
            <person name="Larimer J."/>
            <person name="McCowan C."/>
            <person name="Murphy C."/>
            <person name="Pearson M."/>
            <person name="Poon T.W."/>
            <person name="Priest M."/>
            <person name="Roberts A."/>
            <person name="Saif S."/>
            <person name="Shea T."/>
            <person name="Sykes S."/>
            <person name="Wortman J."/>
            <person name="Nusbaum C."/>
            <person name="Birren B."/>
        </authorList>
    </citation>
    <scope>NUCLEOTIDE SEQUENCE [LARGE SCALE GENOMIC DNA]</scope>
    <source>
        <strain evidence="2 3">CIP 110357</strain>
    </source>
</reference>
<accession>V2UM07</accession>
<dbReference type="Pfam" id="PF13302">
    <property type="entry name" value="Acetyltransf_3"/>
    <property type="match status" value="1"/>
</dbReference>
<dbReference type="Gene3D" id="3.40.630.30">
    <property type="match status" value="1"/>
</dbReference>
<proteinExistence type="predicted"/>
<protein>
    <recommendedName>
        <fullName evidence="1">N-acetyltransferase domain-containing protein</fullName>
    </recommendedName>
</protein>
<evidence type="ECO:0000259" key="1">
    <source>
        <dbReference type="Pfam" id="PF13302"/>
    </source>
</evidence>
<dbReference type="OrthoDB" id="5295305at2"/>
<dbReference type="PATRIC" id="fig|1341683.3.peg.1493"/>
<dbReference type="SUPFAM" id="SSF55729">
    <property type="entry name" value="Acyl-CoA N-acyltransferases (Nat)"/>
    <property type="match status" value="1"/>
</dbReference>
<dbReference type="EMBL" id="AYEU01000006">
    <property type="protein sequence ID" value="ESK51007.1"/>
    <property type="molecule type" value="Genomic_DNA"/>
</dbReference>
<name>V2UM07_9GAMM</name>
<dbReference type="InterPro" id="IPR016181">
    <property type="entry name" value="Acyl_CoA_acyltransferase"/>
</dbReference>
<dbReference type="PANTHER" id="PTHR43610:SF1">
    <property type="entry name" value="N-ACETYLTRANSFERASE DOMAIN-CONTAINING PROTEIN"/>
    <property type="match status" value="1"/>
</dbReference>
<dbReference type="GO" id="GO:0016747">
    <property type="term" value="F:acyltransferase activity, transferring groups other than amino-acyl groups"/>
    <property type="evidence" value="ECO:0007669"/>
    <property type="project" value="InterPro"/>
</dbReference>
<dbReference type="RefSeq" id="WP_004900834.1">
    <property type="nucleotide sequence ID" value="NZ_BBTI01000002.1"/>
</dbReference>
<dbReference type="PANTHER" id="PTHR43610">
    <property type="entry name" value="BLL6696 PROTEIN"/>
    <property type="match status" value="1"/>
</dbReference>
<evidence type="ECO:0000313" key="3">
    <source>
        <dbReference type="Proteomes" id="UP000018418"/>
    </source>
</evidence>
<dbReference type="InterPro" id="IPR000182">
    <property type="entry name" value="GNAT_dom"/>
</dbReference>
<dbReference type="HOGENOM" id="CLU_013985_1_0_6"/>